<comment type="similarity">
    <text evidence="2 6">Belongs to the cytochrome P450 family.</text>
</comment>
<keyword evidence="7" id="KW-0472">Membrane</keyword>
<dbReference type="GO" id="GO:0020037">
    <property type="term" value="F:heme binding"/>
    <property type="evidence" value="ECO:0007669"/>
    <property type="project" value="InterPro"/>
</dbReference>
<dbReference type="InterPro" id="IPR017972">
    <property type="entry name" value="Cyt_P450_CS"/>
</dbReference>
<dbReference type="InterPro" id="IPR002403">
    <property type="entry name" value="Cyt_P450_E_grp-IV"/>
</dbReference>
<keyword evidence="6" id="KW-0560">Oxidoreductase</keyword>
<accession>A0A485KDD0</accession>
<comment type="cofactor">
    <cofactor evidence="1 5">
        <name>heme</name>
        <dbReference type="ChEBI" id="CHEBI:30413"/>
    </cofactor>
</comment>
<dbReference type="GO" id="GO:0004497">
    <property type="term" value="F:monooxygenase activity"/>
    <property type="evidence" value="ECO:0007669"/>
    <property type="project" value="UniProtKB-KW"/>
</dbReference>
<evidence type="ECO:0000313" key="8">
    <source>
        <dbReference type="EMBL" id="KAF0714010.1"/>
    </source>
</evidence>
<dbReference type="AlphaFoldDB" id="A0A485KDD0"/>
<dbReference type="InterPro" id="IPR001128">
    <property type="entry name" value="Cyt_P450"/>
</dbReference>
<evidence type="ECO:0000256" key="1">
    <source>
        <dbReference type="ARBA" id="ARBA00001971"/>
    </source>
</evidence>
<evidence type="ECO:0000256" key="4">
    <source>
        <dbReference type="ARBA" id="ARBA00023004"/>
    </source>
</evidence>
<gene>
    <name evidence="9" type="primary">Aste57867_4103</name>
    <name evidence="8" type="ORF">As57867_004092</name>
    <name evidence="9" type="ORF">ASTE57867_4103</name>
</gene>
<dbReference type="PROSITE" id="PS00086">
    <property type="entry name" value="CYTOCHROME_P450"/>
    <property type="match status" value="1"/>
</dbReference>
<dbReference type="GO" id="GO:0016705">
    <property type="term" value="F:oxidoreductase activity, acting on paired donors, with incorporation or reduction of molecular oxygen"/>
    <property type="evidence" value="ECO:0007669"/>
    <property type="project" value="InterPro"/>
</dbReference>
<dbReference type="EMBL" id="VJMH01000878">
    <property type="protein sequence ID" value="KAF0714010.1"/>
    <property type="molecule type" value="Genomic_DNA"/>
</dbReference>
<dbReference type="SUPFAM" id="SSF48264">
    <property type="entry name" value="Cytochrome P450"/>
    <property type="match status" value="1"/>
</dbReference>
<sequence>MLPSGDTSLLAIGVAIAVGVGAFVVYLFVLRPARHPLQSLPGPQPTSILLGNAAFSQRLWTAASPFPHPQLHWLQAHGGIYHFRFLLFERIAVADPDALKHILVTNAANYERGPVARALLSDYTGGIGLLSAEEPTHSAQRKLLQPHFATNPLKSYVTTVFVPRTMRIVTALLSDTTANHVDMDELLATLTLDMIAIAAFGYDLSASSPHTVMIADAFRTLNAPPSLLFALGTTYAPWLPRMLPSGRRRAAAQAVLKRTVDAIIEQRTAASPQPSDASPLPRDMLAHMLDAGVPLDDARVHVMTFLLAGSDTTRNTLSWVLAMLATHPDVLARAADEATAAIHLASKRDTAASSSPLTWDSLGELPYLTAVIQETMRLYPTVIHVAPRTCVADDWIPRVDGSPVYLPKGCGVHISVAAIHRNPQSWTRPEEFLPERFVDGTELSAQDQAQRGDNRTHSFFYLPFSAGPKNCIGHRFALTEMQVVLALLLHHLTFTLAPTADLAPKFTGVTLKPTRLALVVARRQPAACT</sequence>
<feature type="binding site" description="axial binding residue" evidence="5">
    <location>
        <position position="471"/>
    </location>
    <ligand>
        <name>heme</name>
        <dbReference type="ChEBI" id="CHEBI:30413"/>
    </ligand>
    <ligandPart>
        <name>Fe</name>
        <dbReference type="ChEBI" id="CHEBI:18248"/>
    </ligandPart>
</feature>
<dbReference type="Gene3D" id="1.10.630.10">
    <property type="entry name" value="Cytochrome P450"/>
    <property type="match status" value="1"/>
</dbReference>
<keyword evidence="7" id="KW-1133">Transmembrane helix</keyword>
<name>A0A485KDD0_9STRA</name>
<evidence type="ECO:0000313" key="10">
    <source>
        <dbReference type="Proteomes" id="UP000332933"/>
    </source>
</evidence>
<keyword evidence="5 6" id="KW-0349">Heme</keyword>
<dbReference type="GO" id="GO:0005506">
    <property type="term" value="F:iron ion binding"/>
    <property type="evidence" value="ECO:0007669"/>
    <property type="project" value="InterPro"/>
</dbReference>
<dbReference type="PANTHER" id="PTHR24305">
    <property type="entry name" value="CYTOCHROME P450"/>
    <property type="match status" value="1"/>
</dbReference>
<keyword evidence="6" id="KW-0503">Monooxygenase</keyword>
<dbReference type="Proteomes" id="UP000332933">
    <property type="component" value="Unassembled WGS sequence"/>
</dbReference>
<evidence type="ECO:0000256" key="6">
    <source>
        <dbReference type="RuleBase" id="RU000461"/>
    </source>
</evidence>
<dbReference type="InterPro" id="IPR036396">
    <property type="entry name" value="Cyt_P450_sf"/>
</dbReference>
<evidence type="ECO:0000256" key="3">
    <source>
        <dbReference type="ARBA" id="ARBA00022723"/>
    </source>
</evidence>
<evidence type="ECO:0000256" key="2">
    <source>
        <dbReference type="ARBA" id="ARBA00010617"/>
    </source>
</evidence>
<dbReference type="PRINTS" id="PR00385">
    <property type="entry name" value="P450"/>
</dbReference>
<evidence type="ECO:0000256" key="7">
    <source>
        <dbReference type="SAM" id="Phobius"/>
    </source>
</evidence>
<dbReference type="Pfam" id="PF00067">
    <property type="entry name" value="p450"/>
    <property type="match status" value="1"/>
</dbReference>
<organism evidence="9 10">
    <name type="scientific">Aphanomyces stellatus</name>
    <dbReference type="NCBI Taxonomy" id="120398"/>
    <lineage>
        <taxon>Eukaryota</taxon>
        <taxon>Sar</taxon>
        <taxon>Stramenopiles</taxon>
        <taxon>Oomycota</taxon>
        <taxon>Saprolegniomycetes</taxon>
        <taxon>Saprolegniales</taxon>
        <taxon>Verrucalvaceae</taxon>
        <taxon>Aphanomyces</taxon>
    </lineage>
</organism>
<dbReference type="PRINTS" id="PR00465">
    <property type="entry name" value="EP450IV"/>
</dbReference>
<proteinExistence type="inferred from homology"/>
<keyword evidence="7" id="KW-0812">Transmembrane</keyword>
<keyword evidence="3 5" id="KW-0479">Metal-binding</keyword>
<keyword evidence="4 5" id="KW-0408">Iron</keyword>
<dbReference type="OrthoDB" id="64280at2759"/>
<evidence type="ECO:0000313" key="9">
    <source>
        <dbReference type="EMBL" id="VFT81236.1"/>
    </source>
</evidence>
<reference evidence="9 10" key="1">
    <citation type="submission" date="2019-03" db="EMBL/GenBank/DDBJ databases">
        <authorList>
            <person name="Gaulin E."/>
            <person name="Dumas B."/>
        </authorList>
    </citation>
    <scope>NUCLEOTIDE SEQUENCE [LARGE SCALE GENOMIC DNA]</scope>
    <source>
        <strain evidence="9">CBS 568.67</strain>
    </source>
</reference>
<dbReference type="InterPro" id="IPR050121">
    <property type="entry name" value="Cytochrome_P450_monoxygenase"/>
</dbReference>
<dbReference type="PANTHER" id="PTHR24305:SF166">
    <property type="entry name" value="CYTOCHROME P450 12A4, MITOCHONDRIAL-RELATED"/>
    <property type="match status" value="1"/>
</dbReference>
<dbReference type="EMBL" id="CAADRA010000878">
    <property type="protein sequence ID" value="VFT81236.1"/>
    <property type="molecule type" value="Genomic_DNA"/>
</dbReference>
<reference evidence="8" key="2">
    <citation type="submission" date="2019-06" db="EMBL/GenBank/DDBJ databases">
        <title>Genomics analysis of Aphanomyces spp. identifies a new class of oomycete effector associated with host adaptation.</title>
        <authorList>
            <person name="Gaulin E."/>
        </authorList>
    </citation>
    <scope>NUCLEOTIDE SEQUENCE</scope>
    <source>
        <strain evidence="8">CBS 578.67</strain>
    </source>
</reference>
<evidence type="ECO:0000256" key="5">
    <source>
        <dbReference type="PIRSR" id="PIRSR602403-1"/>
    </source>
</evidence>
<feature type="transmembrane region" description="Helical" evidence="7">
    <location>
        <begin position="7"/>
        <end position="29"/>
    </location>
</feature>
<keyword evidence="10" id="KW-1185">Reference proteome</keyword>
<protein>
    <submittedName>
        <fullName evidence="9">Aste57867_4103 protein</fullName>
    </submittedName>
</protein>